<keyword evidence="2" id="KW-1133">Transmembrane helix</keyword>
<organism evidence="3 4">
    <name type="scientific">Gluconobacter thailandicus</name>
    <dbReference type="NCBI Taxonomy" id="257438"/>
    <lineage>
        <taxon>Bacteria</taxon>
        <taxon>Pseudomonadati</taxon>
        <taxon>Pseudomonadota</taxon>
        <taxon>Alphaproteobacteria</taxon>
        <taxon>Acetobacterales</taxon>
        <taxon>Acetobacteraceae</taxon>
        <taxon>Gluconobacter</taxon>
    </lineage>
</organism>
<dbReference type="AlphaFoldDB" id="A0AAP9JI14"/>
<name>A0AAP9JI14_GLUTH</name>
<keyword evidence="2" id="KW-0472">Membrane</keyword>
<feature type="transmembrane region" description="Helical" evidence="2">
    <location>
        <begin position="58"/>
        <end position="79"/>
    </location>
</feature>
<dbReference type="EMBL" id="CP043043">
    <property type="protein sequence ID" value="QEH96798.1"/>
    <property type="molecule type" value="Genomic_DNA"/>
</dbReference>
<dbReference type="RefSeq" id="WP_148620568.1">
    <property type="nucleotide sequence ID" value="NZ_CP043043.1"/>
</dbReference>
<evidence type="ECO:0000313" key="4">
    <source>
        <dbReference type="Proteomes" id="UP000323560"/>
    </source>
</evidence>
<evidence type="ECO:0000256" key="2">
    <source>
        <dbReference type="SAM" id="Phobius"/>
    </source>
</evidence>
<reference evidence="3 4" key="1">
    <citation type="submission" date="2019-08" db="EMBL/GenBank/DDBJ databases">
        <title>Gluconobacter frateurii HD924 genome.</title>
        <authorList>
            <person name="Liu Y."/>
            <person name="Zhang P."/>
        </authorList>
    </citation>
    <scope>NUCLEOTIDE SEQUENCE [LARGE SCALE GENOMIC DNA]</scope>
    <source>
        <strain evidence="3 4">HD924</strain>
    </source>
</reference>
<proteinExistence type="predicted"/>
<sequence>MKDKILMRKIQQEIVENWRSHGLFVKAIIIFTLALSVFLSAFGLSSLSDYEPFRGHRVIYLIALSVMIVVSVAVFAAVGQEKKAFSKFADFCWNMWTCVVTTTLASDIASEPLAGKKASLSSSMIDLYTAIQLHPGIGAVFLMTLLLVTAARAGFALGSLLRSKEPAQGSSVQSEEPANPPSPGGAATTTLTV</sequence>
<dbReference type="KEGG" id="gti:FXF46_11165"/>
<feature type="region of interest" description="Disordered" evidence="1">
    <location>
        <begin position="168"/>
        <end position="193"/>
    </location>
</feature>
<feature type="transmembrane region" description="Helical" evidence="2">
    <location>
        <begin position="130"/>
        <end position="155"/>
    </location>
</feature>
<gene>
    <name evidence="3" type="ORF">FXF46_11165</name>
</gene>
<evidence type="ECO:0000313" key="3">
    <source>
        <dbReference type="EMBL" id="QEH96798.1"/>
    </source>
</evidence>
<evidence type="ECO:0000256" key="1">
    <source>
        <dbReference type="SAM" id="MobiDB-lite"/>
    </source>
</evidence>
<keyword evidence="2" id="KW-0812">Transmembrane</keyword>
<dbReference type="Proteomes" id="UP000323560">
    <property type="component" value="Chromosome"/>
</dbReference>
<protein>
    <submittedName>
        <fullName evidence="3">Uncharacterized protein</fullName>
    </submittedName>
</protein>
<feature type="transmembrane region" description="Helical" evidence="2">
    <location>
        <begin position="21"/>
        <end position="46"/>
    </location>
</feature>
<accession>A0AAP9JI14</accession>